<evidence type="ECO:0000259" key="2">
    <source>
        <dbReference type="Pfam" id="PF12146"/>
    </source>
</evidence>
<evidence type="ECO:0000313" key="3">
    <source>
        <dbReference type="EMBL" id="MDM9559902.1"/>
    </source>
</evidence>
<dbReference type="InterPro" id="IPR029058">
    <property type="entry name" value="AB_hydrolase_fold"/>
</dbReference>
<protein>
    <submittedName>
        <fullName evidence="3">Alpha/beta hydrolase</fullName>
    </submittedName>
</protein>
<dbReference type="EMBL" id="JAUDJE010000010">
    <property type="protein sequence ID" value="MDM9559902.1"/>
    <property type="molecule type" value="Genomic_DNA"/>
</dbReference>
<evidence type="ECO:0000313" key="4">
    <source>
        <dbReference type="Proteomes" id="UP001175604"/>
    </source>
</evidence>
<feature type="chain" id="PRO_5046279936" evidence="1">
    <location>
        <begin position="26"/>
        <end position="402"/>
    </location>
</feature>
<dbReference type="GO" id="GO:0016787">
    <property type="term" value="F:hydrolase activity"/>
    <property type="evidence" value="ECO:0007669"/>
    <property type="project" value="UniProtKB-KW"/>
</dbReference>
<organism evidence="3 4">
    <name type="scientific">Bordetella petrii</name>
    <dbReference type="NCBI Taxonomy" id="94624"/>
    <lineage>
        <taxon>Bacteria</taxon>
        <taxon>Pseudomonadati</taxon>
        <taxon>Pseudomonadota</taxon>
        <taxon>Betaproteobacteria</taxon>
        <taxon>Burkholderiales</taxon>
        <taxon>Alcaligenaceae</taxon>
        <taxon>Bordetella</taxon>
    </lineage>
</organism>
<keyword evidence="4" id="KW-1185">Reference proteome</keyword>
<dbReference type="RefSeq" id="WP_289785785.1">
    <property type="nucleotide sequence ID" value="NZ_JAUDJE010000010.1"/>
</dbReference>
<comment type="caution">
    <text evidence="3">The sequence shown here is derived from an EMBL/GenBank/DDBJ whole genome shotgun (WGS) entry which is preliminary data.</text>
</comment>
<dbReference type="Pfam" id="PF12146">
    <property type="entry name" value="Hydrolase_4"/>
    <property type="match status" value="1"/>
</dbReference>
<sequence>MQAFRRSRRFLSRCAAGAAVLLATAACTGTGRDAPGARQVSFDAYRQDTVQLLLQRRVYQGADPALEIDWNAPREWRPEGQPRRGVLLVHGLGDSPWSFRDIGKQLAAAGFLVRTVLLPGHGTRPEDLLDVSLEDWRRVVDEQARALRREVEQVYLGGFSTGANLVVEHAYANPDVAGLLLFSPAFRSNSAYDWLAPLIAWARPWLREPDGIRPMQNAVRYMTVPTNGFAQFYRSSRRARQALASGPYGKPVLMVVAEHDSVLDTGYLAQGFSAQFPHPASRLIWYGSKRDNFDRDPRVLVRTDYLPELRISQFSHMGLLFAPGNALYGAAGRLRLCWNGQPDAARADCQRGAPVWYSDWGYVQEGKVHARLTFNPYFDWQGGVMRQVLDHAALDSRAALSP</sequence>
<reference evidence="3" key="1">
    <citation type="submission" date="2023-06" db="EMBL/GenBank/DDBJ databases">
        <title>full genome analysis of Phenantherene degrader P3.</title>
        <authorList>
            <person name="Akbar A."/>
            <person name="Rahmeh R."/>
            <person name="Kishk M."/>
        </authorList>
    </citation>
    <scope>NUCLEOTIDE SEQUENCE</scope>
    <source>
        <strain evidence="3">P3</strain>
    </source>
</reference>
<feature type="domain" description="Serine aminopeptidase S33" evidence="2">
    <location>
        <begin position="81"/>
        <end position="208"/>
    </location>
</feature>
<dbReference type="Gene3D" id="3.40.50.1820">
    <property type="entry name" value="alpha/beta hydrolase"/>
    <property type="match status" value="1"/>
</dbReference>
<keyword evidence="3" id="KW-0378">Hydrolase</keyword>
<accession>A0ABT7W3Y0</accession>
<name>A0ABT7W3Y0_9BORD</name>
<proteinExistence type="predicted"/>
<dbReference type="SUPFAM" id="SSF53474">
    <property type="entry name" value="alpha/beta-Hydrolases"/>
    <property type="match status" value="1"/>
</dbReference>
<feature type="signal peptide" evidence="1">
    <location>
        <begin position="1"/>
        <end position="25"/>
    </location>
</feature>
<dbReference type="PROSITE" id="PS51257">
    <property type="entry name" value="PROKAR_LIPOPROTEIN"/>
    <property type="match status" value="1"/>
</dbReference>
<keyword evidence="1" id="KW-0732">Signal</keyword>
<evidence type="ECO:0000256" key="1">
    <source>
        <dbReference type="SAM" id="SignalP"/>
    </source>
</evidence>
<dbReference type="InterPro" id="IPR022742">
    <property type="entry name" value="Hydrolase_4"/>
</dbReference>
<gene>
    <name evidence="3" type="ORF">QUC21_12775</name>
</gene>
<dbReference type="Proteomes" id="UP001175604">
    <property type="component" value="Unassembled WGS sequence"/>
</dbReference>